<sequence>MLEGDYVDYILACISIEDNPVRLYLITAVVILLFNCLWAFLDRLLLPWQAKKLLKKWKIGIKDTGKLPLLAQLKDLVVNLSGTISYGAPAVTDIFPNGISSGRLLALAAAIEKGIDHPIAEAIVDEASVRGLALPEISAASPVPGKGVEALMNRQTLSLGSAKFLQEQNIEIPAELFTRADQLAYKGQIIVFVAIGKFCRGFITLHDKIKRSVPGDISFLREMGITTTLLTGANRSTAKSYGKPSTIDQIRSELDAMGKAKELLLMQTSGRVIGAAGRTMKFEGPIRSSQLSFALEYAEESVKSMADVLIHTNSLGTIATAKGICRVVMGKKKTGRLIAIACNLLLVLSVVFLLNLASLPAYGSLLPIIIGIFAAAILLLNQIPLQY</sequence>
<feature type="transmembrane region" description="Helical" evidence="2">
    <location>
        <begin position="362"/>
        <end position="380"/>
    </location>
</feature>
<dbReference type="PANTHER" id="PTHR43520:SF8">
    <property type="entry name" value="P-TYPE CU(+) TRANSPORTER"/>
    <property type="match status" value="1"/>
</dbReference>
<dbReference type="GO" id="GO:0043682">
    <property type="term" value="F:P-type divalent copper transporter activity"/>
    <property type="evidence" value="ECO:0007669"/>
    <property type="project" value="TreeGrafter"/>
</dbReference>
<dbReference type="Pfam" id="PF00702">
    <property type="entry name" value="Hydrolase"/>
    <property type="match status" value="1"/>
</dbReference>
<comment type="caution">
    <text evidence="3">The sequence shown here is derived from an EMBL/GenBank/DDBJ whole genome shotgun (WGS) entry which is preliminary data.</text>
</comment>
<name>A0A6I2UK52_9FIRM</name>
<dbReference type="GO" id="GO:0000166">
    <property type="term" value="F:nucleotide binding"/>
    <property type="evidence" value="ECO:0007669"/>
    <property type="project" value="InterPro"/>
</dbReference>
<accession>A0A6I2UK52</accession>
<feature type="transmembrane region" description="Helical" evidence="2">
    <location>
        <begin position="337"/>
        <end position="356"/>
    </location>
</feature>
<proteinExistence type="predicted"/>
<evidence type="ECO:0000256" key="2">
    <source>
        <dbReference type="SAM" id="Phobius"/>
    </source>
</evidence>
<reference evidence="3 4" key="1">
    <citation type="submission" date="2019-08" db="EMBL/GenBank/DDBJ databases">
        <title>In-depth cultivation of the pig gut microbiome towards novel bacterial diversity and tailored functional studies.</title>
        <authorList>
            <person name="Wylensek D."/>
            <person name="Hitch T.C.A."/>
            <person name="Clavel T."/>
        </authorList>
    </citation>
    <scope>NUCLEOTIDE SEQUENCE [LARGE SCALE GENOMIC DNA]</scope>
    <source>
        <strain evidence="3 4">WCA-693-APC-5D-A</strain>
    </source>
</reference>
<organism evidence="3 4">
    <name type="scientific">Anaerovibrio slackiae</name>
    <dbReference type="NCBI Taxonomy" id="2652309"/>
    <lineage>
        <taxon>Bacteria</taxon>
        <taxon>Bacillati</taxon>
        <taxon>Bacillota</taxon>
        <taxon>Negativicutes</taxon>
        <taxon>Selenomonadales</taxon>
        <taxon>Selenomonadaceae</taxon>
        <taxon>Anaerovibrio</taxon>
    </lineage>
</organism>
<dbReference type="SUPFAM" id="SSF81660">
    <property type="entry name" value="Metal cation-transporting ATPase, ATP-binding domain N"/>
    <property type="match status" value="1"/>
</dbReference>
<dbReference type="InterPro" id="IPR023299">
    <property type="entry name" value="ATPase_P-typ_cyto_dom_N"/>
</dbReference>
<dbReference type="AlphaFoldDB" id="A0A6I2UK52"/>
<dbReference type="Gene3D" id="3.40.50.1000">
    <property type="entry name" value="HAD superfamily/HAD-like"/>
    <property type="match status" value="1"/>
</dbReference>
<protein>
    <submittedName>
        <fullName evidence="3">Cation-translocating P-type ATPase</fullName>
    </submittedName>
</protein>
<evidence type="ECO:0000256" key="1">
    <source>
        <dbReference type="ARBA" id="ARBA00022967"/>
    </source>
</evidence>
<dbReference type="GO" id="GO:0055070">
    <property type="term" value="P:copper ion homeostasis"/>
    <property type="evidence" value="ECO:0007669"/>
    <property type="project" value="TreeGrafter"/>
</dbReference>
<evidence type="ECO:0000313" key="3">
    <source>
        <dbReference type="EMBL" id="MSU09571.1"/>
    </source>
</evidence>
<dbReference type="GeneID" id="96779519"/>
<dbReference type="Gene3D" id="3.40.1110.10">
    <property type="entry name" value="Calcium-transporting ATPase, cytoplasmic domain N"/>
    <property type="match status" value="1"/>
</dbReference>
<dbReference type="InterPro" id="IPR023214">
    <property type="entry name" value="HAD_sf"/>
</dbReference>
<dbReference type="EMBL" id="VUNR01000026">
    <property type="protein sequence ID" value="MSU09571.1"/>
    <property type="molecule type" value="Genomic_DNA"/>
</dbReference>
<feature type="transmembrane region" description="Helical" evidence="2">
    <location>
        <begin position="24"/>
        <end position="46"/>
    </location>
</feature>
<dbReference type="PANTHER" id="PTHR43520">
    <property type="entry name" value="ATP7, ISOFORM B"/>
    <property type="match status" value="1"/>
</dbReference>
<keyword evidence="1" id="KW-1278">Translocase</keyword>
<dbReference type="InterPro" id="IPR036412">
    <property type="entry name" value="HAD-like_sf"/>
</dbReference>
<keyword evidence="2" id="KW-0472">Membrane</keyword>
<dbReference type="Proteomes" id="UP000433181">
    <property type="component" value="Unassembled WGS sequence"/>
</dbReference>
<dbReference type="SUPFAM" id="SSF56784">
    <property type="entry name" value="HAD-like"/>
    <property type="match status" value="1"/>
</dbReference>
<gene>
    <name evidence="3" type="ORF">FYJ84_11325</name>
</gene>
<dbReference type="GO" id="GO:0005507">
    <property type="term" value="F:copper ion binding"/>
    <property type="evidence" value="ECO:0007669"/>
    <property type="project" value="TreeGrafter"/>
</dbReference>
<dbReference type="RefSeq" id="WP_154407740.1">
    <property type="nucleotide sequence ID" value="NZ_VUNR01000026.1"/>
</dbReference>
<keyword evidence="2" id="KW-1133">Transmembrane helix</keyword>
<dbReference type="GO" id="GO:0016020">
    <property type="term" value="C:membrane"/>
    <property type="evidence" value="ECO:0007669"/>
    <property type="project" value="TreeGrafter"/>
</dbReference>
<evidence type="ECO:0000313" key="4">
    <source>
        <dbReference type="Proteomes" id="UP000433181"/>
    </source>
</evidence>
<keyword evidence="4" id="KW-1185">Reference proteome</keyword>
<keyword evidence="2" id="KW-0812">Transmembrane</keyword>